<comment type="caution">
    <text evidence="1">The sequence shown here is derived from an EMBL/GenBank/DDBJ whole genome shotgun (WGS) entry which is preliminary data.</text>
</comment>
<dbReference type="EMBL" id="LAZR01041351">
    <property type="protein sequence ID" value="KKL12212.1"/>
    <property type="molecule type" value="Genomic_DNA"/>
</dbReference>
<gene>
    <name evidence="1" type="ORF">LCGC14_2538010</name>
</gene>
<accession>A0A0F9BEJ8</accession>
<sequence length="20" mass="2389">MGNKEPFMRKNICLLTDSYK</sequence>
<feature type="non-terminal residue" evidence="1">
    <location>
        <position position="20"/>
    </location>
</feature>
<proteinExistence type="predicted"/>
<name>A0A0F9BEJ8_9ZZZZ</name>
<dbReference type="AlphaFoldDB" id="A0A0F9BEJ8"/>
<protein>
    <submittedName>
        <fullName evidence="1">Uncharacterized protein</fullName>
    </submittedName>
</protein>
<reference evidence="1" key="1">
    <citation type="journal article" date="2015" name="Nature">
        <title>Complex archaea that bridge the gap between prokaryotes and eukaryotes.</title>
        <authorList>
            <person name="Spang A."/>
            <person name="Saw J.H."/>
            <person name="Jorgensen S.L."/>
            <person name="Zaremba-Niedzwiedzka K."/>
            <person name="Martijn J."/>
            <person name="Lind A.E."/>
            <person name="van Eijk R."/>
            <person name="Schleper C."/>
            <person name="Guy L."/>
            <person name="Ettema T.J."/>
        </authorList>
    </citation>
    <scope>NUCLEOTIDE SEQUENCE</scope>
</reference>
<organism evidence="1">
    <name type="scientific">marine sediment metagenome</name>
    <dbReference type="NCBI Taxonomy" id="412755"/>
    <lineage>
        <taxon>unclassified sequences</taxon>
        <taxon>metagenomes</taxon>
        <taxon>ecological metagenomes</taxon>
    </lineage>
</organism>
<evidence type="ECO:0000313" key="1">
    <source>
        <dbReference type="EMBL" id="KKL12212.1"/>
    </source>
</evidence>